<proteinExistence type="predicted"/>
<dbReference type="EMBL" id="LAZR01028303">
    <property type="protein sequence ID" value="KKL63020.1"/>
    <property type="molecule type" value="Genomic_DNA"/>
</dbReference>
<accession>A0A0F9G098</accession>
<evidence type="ECO:0000313" key="1">
    <source>
        <dbReference type="EMBL" id="KKL63020.1"/>
    </source>
</evidence>
<gene>
    <name evidence="1" type="ORF">LCGC14_2179310</name>
</gene>
<sequence>MKRLIIISSLLYFYFSSSAQDPQLTQFYSAPLYLAPSFAGATQQHRLASTYRNQWPGVPGAFVTYMFSYDHYFSNFNSGLGLLIMRDEAGSGDLSTTDIGIHYSYDIQLTDLWHLRPGLAFKFTQRGINFSKLIWGDQISPSGLTPTIQVPSLQRKGAIDAAVSLMVYSNRMWAGATVDHLFRPNYSLYDDGDGWFPLDRRQTRKVAETICEKHAREI</sequence>
<dbReference type="AlphaFoldDB" id="A0A0F9G098"/>
<organism evidence="1">
    <name type="scientific">marine sediment metagenome</name>
    <dbReference type="NCBI Taxonomy" id="412755"/>
    <lineage>
        <taxon>unclassified sequences</taxon>
        <taxon>metagenomes</taxon>
        <taxon>ecological metagenomes</taxon>
    </lineage>
</organism>
<evidence type="ECO:0008006" key="2">
    <source>
        <dbReference type="Google" id="ProtNLM"/>
    </source>
</evidence>
<dbReference type="Pfam" id="PF11751">
    <property type="entry name" value="PorP_SprF"/>
    <property type="match status" value="1"/>
</dbReference>
<dbReference type="NCBIfam" id="TIGR03519">
    <property type="entry name" value="T9SS_PorP_fam"/>
    <property type="match status" value="1"/>
</dbReference>
<name>A0A0F9G098_9ZZZZ</name>
<dbReference type="InterPro" id="IPR019861">
    <property type="entry name" value="PorP/SprF_Bacteroidetes"/>
</dbReference>
<comment type="caution">
    <text evidence="1">The sequence shown here is derived from an EMBL/GenBank/DDBJ whole genome shotgun (WGS) entry which is preliminary data.</text>
</comment>
<protein>
    <recommendedName>
        <fullName evidence="2">Type IX secretion system membrane protein PorP/SprF</fullName>
    </recommendedName>
</protein>
<reference evidence="1" key="1">
    <citation type="journal article" date="2015" name="Nature">
        <title>Complex archaea that bridge the gap between prokaryotes and eukaryotes.</title>
        <authorList>
            <person name="Spang A."/>
            <person name="Saw J.H."/>
            <person name="Jorgensen S.L."/>
            <person name="Zaremba-Niedzwiedzka K."/>
            <person name="Martijn J."/>
            <person name="Lind A.E."/>
            <person name="van Eijk R."/>
            <person name="Schleper C."/>
            <person name="Guy L."/>
            <person name="Ettema T.J."/>
        </authorList>
    </citation>
    <scope>NUCLEOTIDE SEQUENCE</scope>
</reference>